<accession>A0A6A7Y2U7</accession>
<dbReference type="SUPFAM" id="SSF51569">
    <property type="entry name" value="Aldolase"/>
    <property type="match status" value="1"/>
</dbReference>
<proteinExistence type="inferred from homology"/>
<evidence type="ECO:0000256" key="6">
    <source>
        <dbReference type="ARBA" id="ARBA00023239"/>
    </source>
</evidence>
<evidence type="ECO:0000256" key="5">
    <source>
        <dbReference type="ARBA" id="ARBA00023133"/>
    </source>
</evidence>
<evidence type="ECO:0000256" key="12">
    <source>
        <dbReference type="RuleBase" id="RU004161"/>
    </source>
</evidence>
<reference evidence="14 15" key="1">
    <citation type="submission" date="2019-09" db="EMBL/GenBank/DDBJ databases">
        <title>Segnochrobactrum spirostomi gen. nov., sp. nov., isolated from the ciliate Spirostomum cf. yagiui and description of a novel family, Segnochrobactraceae fam. nov. within the order Rhizobiales of the class Alphaproteobacteria.</title>
        <authorList>
            <person name="Akter S."/>
            <person name="Shazib S.U.A."/>
            <person name="Shin M.K."/>
        </authorList>
    </citation>
    <scope>NUCLEOTIDE SEQUENCE [LARGE SCALE GENOMIC DNA]</scope>
    <source>
        <strain evidence="14 15">Sp-1</strain>
    </source>
</reference>
<evidence type="ECO:0000256" key="11">
    <source>
        <dbReference type="RuleBase" id="RU000515"/>
    </source>
</evidence>
<comment type="pathway">
    <text evidence="1">Porphyrin-containing compound metabolism; protoporphyrin-IX biosynthesis; coproporphyrinogen-III from 5-aminolevulinate: step 1/4.</text>
</comment>
<keyword evidence="10" id="KW-0479">Metal-binding</keyword>
<feature type="active site" description="Schiff-base intermediate with substrate" evidence="9">
    <location>
        <position position="273"/>
    </location>
</feature>
<evidence type="ECO:0000256" key="7">
    <source>
        <dbReference type="ARBA" id="ARBA00023244"/>
    </source>
</evidence>
<comment type="catalytic activity">
    <reaction evidence="8 11">
        <text>2 5-aminolevulinate = porphobilinogen + 2 H2O + H(+)</text>
        <dbReference type="Rhea" id="RHEA:24064"/>
        <dbReference type="ChEBI" id="CHEBI:15377"/>
        <dbReference type="ChEBI" id="CHEBI:15378"/>
        <dbReference type="ChEBI" id="CHEBI:58126"/>
        <dbReference type="ChEBI" id="CHEBI:356416"/>
        <dbReference type="EC" id="4.2.1.24"/>
    </reaction>
</comment>
<feature type="binding site" evidence="10">
    <location>
        <position position="258"/>
    </location>
    <ligand>
        <name>Mg(2+)</name>
        <dbReference type="ChEBI" id="CHEBI:18420"/>
    </ligand>
</feature>
<dbReference type="EC" id="4.2.1.24" evidence="3 11"/>
<evidence type="ECO:0000256" key="2">
    <source>
        <dbReference type="ARBA" id="ARBA00008055"/>
    </source>
</evidence>
<comment type="similarity">
    <text evidence="2 12">Belongs to the ALAD family.</text>
</comment>
<dbReference type="PIRSF" id="PIRSF001415">
    <property type="entry name" value="Porphbilin_synth"/>
    <property type="match status" value="1"/>
</dbReference>
<dbReference type="GO" id="GO:0008270">
    <property type="term" value="F:zinc ion binding"/>
    <property type="evidence" value="ECO:0007669"/>
    <property type="project" value="TreeGrafter"/>
</dbReference>
<evidence type="ECO:0000256" key="13">
    <source>
        <dbReference type="SAM" id="MobiDB-lite"/>
    </source>
</evidence>
<gene>
    <name evidence="14" type="primary">hemB</name>
    <name evidence="14" type="ORF">F0357_05455</name>
</gene>
<keyword evidence="10" id="KW-0460">Magnesium</keyword>
<name>A0A6A7Y2U7_9HYPH</name>
<evidence type="ECO:0000256" key="8">
    <source>
        <dbReference type="ARBA" id="ARBA00047651"/>
    </source>
</evidence>
<dbReference type="CDD" id="cd04823">
    <property type="entry name" value="ALAD_PBGS_aspartate_rich"/>
    <property type="match status" value="1"/>
</dbReference>
<dbReference type="AlphaFoldDB" id="A0A6A7Y2U7"/>
<dbReference type="GO" id="GO:0005829">
    <property type="term" value="C:cytosol"/>
    <property type="evidence" value="ECO:0007669"/>
    <property type="project" value="TreeGrafter"/>
</dbReference>
<dbReference type="PANTHER" id="PTHR11458">
    <property type="entry name" value="DELTA-AMINOLEVULINIC ACID DEHYDRATASE"/>
    <property type="match status" value="1"/>
</dbReference>
<keyword evidence="7 11" id="KW-0627">Porphyrin biosynthesis</keyword>
<evidence type="ECO:0000256" key="1">
    <source>
        <dbReference type="ARBA" id="ARBA00004694"/>
    </source>
</evidence>
<dbReference type="PRINTS" id="PR00144">
    <property type="entry name" value="DALDHYDRTASE"/>
</dbReference>
<sequence>MTAHTPSHTPSIPADGPGTVAGQIVGGRRMRRNRRTDWQRRLVRETALTVDDLIWPLFVVEGTGVRQPVASMPGVHRLSVDYVAEAAAEAASLGIPAIALFPFTDPDLRDETASEAVNDGNLVCRATRAIKHAAPGIGIITDVALDPYTSHGHDGLLAGDEIVNDATVERLIEQTLVQAAAGADVIAPSDMMDGRIGAIRQALDEAGYTHVQIMSYAAKYASAFYGPFRDAIGSNKTLRGDKRTYQMDPGNTDEALREAELDLAEGADMLMVKPGMPYLDILWRVSQTFGVPTFAYQVSGEYAMIRGAADRGWIDGERAILESLLAFKRAGADGILTYFALDVAKRQKAG</sequence>
<dbReference type="NCBIfam" id="NF006762">
    <property type="entry name" value="PRK09283.1"/>
    <property type="match status" value="1"/>
</dbReference>
<dbReference type="GO" id="GO:0006782">
    <property type="term" value="P:protoporphyrinogen IX biosynthetic process"/>
    <property type="evidence" value="ECO:0007669"/>
    <property type="project" value="UniProtKB-UniPathway"/>
</dbReference>
<organism evidence="14 15">
    <name type="scientific">Segnochrobactrum spirostomi</name>
    <dbReference type="NCBI Taxonomy" id="2608987"/>
    <lineage>
        <taxon>Bacteria</taxon>
        <taxon>Pseudomonadati</taxon>
        <taxon>Pseudomonadota</taxon>
        <taxon>Alphaproteobacteria</taxon>
        <taxon>Hyphomicrobiales</taxon>
        <taxon>Segnochrobactraceae</taxon>
        <taxon>Segnochrobactrum</taxon>
    </lineage>
</organism>
<comment type="subunit">
    <text evidence="11">Homooctamer.</text>
</comment>
<dbReference type="InterPro" id="IPR001731">
    <property type="entry name" value="ALAD"/>
</dbReference>
<comment type="caution">
    <text evidence="14">The sequence shown here is derived from an EMBL/GenBank/DDBJ whole genome shotgun (WGS) entry which is preliminary data.</text>
</comment>
<keyword evidence="5" id="KW-0350">Heme biosynthesis</keyword>
<dbReference type="EMBL" id="VWNA01000001">
    <property type="protein sequence ID" value="MQT12119.1"/>
    <property type="molecule type" value="Genomic_DNA"/>
</dbReference>
<dbReference type="InterPro" id="IPR013785">
    <property type="entry name" value="Aldolase_TIM"/>
</dbReference>
<keyword evidence="15" id="KW-1185">Reference proteome</keyword>
<feature type="compositionally biased region" description="Polar residues" evidence="13">
    <location>
        <begin position="1"/>
        <end position="10"/>
    </location>
</feature>
<dbReference type="GO" id="GO:0004655">
    <property type="term" value="F:porphobilinogen synthase activity"/>
    <property type="evidence" value="ECO:0007669"/>
    <property type="project" value="UniProtKB-EC"/>
</dbReference>
<dbReference type="Gene3D" id="3.20.20.70">
    <property type="entry name" value="Aldolase class I"/>
    <property type="match status" value="1"/>
</dbReference>
<dbReference type="RefSeq" id="WP_153479434.1">
    <property type="nucleotide sequence ID" value="NZ_VWNA01000001.1"/>
</dbReference>
<dbReference type="SMART" id="SM01004">
    <property type="entry name" value="ALAD"/>
    <property type="match status" value="1"/>
</dbReference>
<feature type="active site" description="Schiff-base intermediate with substrate" evidence="9">
    <location>
        <position position="219"/>
    </location>
</feature>
<evidence type="ECO:0000256" key="3">
    <source>
        <dbReference type="ARBA" id="ARBA00012053"/>
    </source>
</evidence>
<feature type="region of interest" description="Disordered" evidence="13">
    <location>
        <begin position="1"/>
        <end position="28"/>
    </location>
</feature>
<evidence type="ECO:0000256" key="9">
    <source>
        <dbReference type="PIRSR" id="PIRSR001415-1"/>
    </source>
</evidence>
<dbReference type="Proteomes" id="UP000332515">
    <property type="component" value="Unassembled WGS sequence"/>
</dbReference>
<keyword evidence="6 11" id="KW-0456">Lyase</keyword>
<dbReference type="InterPro" id="IPR030656">
    <property type="entry name" value="ALAD_AS"/>
</dbReference>
<dbReference type="PANTHER" id="PTHR11458:SF0">
    <property type="entry name" value="DELTA-AMINOLEVULINIC ACID DEHYDRATASE"/>
    <property type="match status" value="1"/>
</dbReference>
<dbReference type="FunFam" id="3.20.20.70:FF:000019">
    <property type="entry name" value="Delta-aminolevulinic acid dehydratase"/>
    <property type="match status" value="1"/>
</dbReference>
<dbReference type="PROSITE" id="PS00169">
    <property type="entry name" value="D_ALA_DEHYDRATASE"/>
    <property type="match status" value="1"/>
</dbReference>
<dbReference type="Pfam" id="PF00490">
    <property type="entry name" value="ALAD"/>
    <property type="match status" value="1"/>
</dbReference>
<evidence type="ECO:0000256" key="4">
    <source>
        <dbReference type="ARBA" id="ARBA00020771"/>
    </source>
</evidence>
<protein>
    <recommendedName>
        <fullName evidence="4 11">Delta-aminolevulinic acid dehydratase</fullName>
        <ecNumber evidence="3 11">4.2.1.24</ecNumber>
    </recommendedName>
</protein>
<evidence type="ECO:0000313" key="14">
    <source>
        <dbReference type="EMBL" id="MQT12119.1"/>
    </source>
</evidence>
<evidence type="ECO:0000256" key="10">
    <source>
        <dbReference type="PIRSR" id="PIRSR001415-5"/>
    </source>
</evidence>
<dbReference type="UniPathway" id="UPA00251">
    <property type="reaction ID" value="UER00318"/>
</dbReference>
<evidence type="ECO:0000313" key="15">
    <source>
        <dbReference type="Proteomes" id="UP000332515"/>
    </source>
</evidence>